<evidence type="ECO:0008006" key="9">
    <source>
        <dbReference type="Google" id="ProtNLM"/>
    </source>
</evidence>
<gene>
    <name evidence="7" type="ORF">CBF35_06955</name>
</gene>
<comment type="caution">
    <text evidence="7">The sequence shown here is derived from an EMBL/GenBank/DDBJ whole genome shotgun (WGS) entry which is preliminary data.</text>
</comment>
<dbReference type="InterPro" id="IPR051612">
    <property type="entry name" value="Teichoic_Acid_Biosynth"/>
</dbReference>
<sequence length="1398" mass="161778">MFWYIYIYCFLKVGRMTNLSEMITKINRKIYRKVRNSKFYFPLIKKFYNVMKTVLPINKQLIVFESNVGKSIGDSPKAIYDYLQGLDLNYKYVWIVESRAQIKGSNTQQVLRFGFKYYYYLARAHYWVNNQNFPTDLVKREGTTYLQTWHGTPLKRMQNDLDKIIGRNATYLDRVNHAVTYWDYLVSPSNYATINFRSAFKYKKEVLEVGYPRNDIFYRSPAELAAISEKVKKELGIADDDRKVLLYAPTFRDDAIKNFKLELDLKQMIDELSEDYILLIRGHVATAQHISIPKQYRMDVLNVSHYPDIQELYLVSDMCITDYSSVMFDFAHTKKPLLFFTYDLEHYQETLRGFYIDFVSEAPGPMSQTTTELITDIKQVAVEPLSLKYNEFYTKYCGIEDGTSSKKVAEAVFSEVKAAKKKTNITIEEQPLSENNLKVRGKVELSHSATEFLLKTETKGLMIKGKNYEEHIPVSNGSYRVSFAKIVELLKDTEEMLEIVTDDGRPWEISNMSQVGLMAGESHGESCYLFETPENTLTIQVNKLPSIMNFHHTHRVRDFKINKNQVNLQLEIITNYAPIEAFELETKIRHSQKNHAYRGEVISFTKLGKTFYRNQVSCTFNLADILELNTQNLTAPYFIPSFDFYFSMDVKGYETKRTAQRIISEDLVEEGVIFSENRQGHLVIQSYATKTNQGLSIKLIEVASKTFEKFLKEVPAVNQDGLKHSETELSLLFFDYIDIKALEQVNKKELIIGSQDQGFFIKSATNFGELFLEVGNKLLPIEKNELGYYIPTSLIDQGSSKDGGLIKIVTNNRQQLRVTDAFKVMAENHCYLTNNKHSYFIYRSVDNCIRVSRDKAPSPKSYYKNHELDEVTSQAGDMHLNLTIRTEVFPLASVNGLVKLRGNQQRHEALGAVTQIKELANGIFEHQVNIVLTADVMKAVASELNQNYYSYDIFDFFFTFEVAEQPLMPTAFRISCPNLPKDTAVISNGEDEVMVIHCYPTKNTENLSAKMTLINRDVNQYYIDYKDQASLVKNSKPIILVSEYPHKAQDTGLAYFKYLVDNHQDAYDSYYLISKESKDLGNLEGYFDNIVFYKTKEHVEVFVKADILASSHGTNYATPVVDSYSKGLLAEKYKVFLQHGILGVRNMAHLYRKDPENPFTNLFITSSKREKELVMRDFGYDDDEVIVSGLSRFDALFANEQKKSMSSHKKILIMPSWRENLDTQPDNVFKQSEFYDRFDKLLTSKAFEELAKANNWQVTFYLHTNFQKFSSCFKSNFVKIAVEGTSTVQELLTESDLLITDYSSVGLDFALREKPIIYYQFDAKINNTSDQLTTEFFPGEIKISLSEVIEELNYFVNHSEMRNIHLGKLDDLYIYRDANANNRIFENMQKKFKDKIKE</sequence>
<dbReference type="Pfam" id="PF04464">
    <property type="entry name" value="Glyphos_transf"/>
    <property type="match status" value="2"/>
</dbReference>
<dbReference type="InterPro" id="IPR043149">
    <property type="entry name" value="TagF_N"/>
</dbReference>
<evidence type="ECO:0000256" key="1">
    <source>
        <dbReference type="ARBA" id="ARBA00004202"/>
    </source>
</evidence>
<protein>
    <recommendedName>
        <fullName evidence="9">CDP-glycerol--glycerophosphate glycerophosphotransferase</fullName>
    </recommendedName>
</protein>
<dbReference type="GO" id="GO:0005886">
    <property type="term" value="C:plasma membrane"/>
    <property type="evidence" value="ECO:0007669"/>
    <property type="project" value="UniProtKB-SubCell"/>
</dbReference>
<dbReference type="GO" id="GO:0047355">
    <property type="term" value="F:CDP-glycerol glycerophosphotransferase activity"/>
    <property type="evidence" value="ECO:0007669"/>
    <property type="project" value="InterPro"/>
</dbReference>
<dbReference type="InterPro" id="IPR043148">
    <property type="entry name" value="TagF_C"/>
</dbReference>
<name>A0A429ZPS4_9ENTE</name>
<keyword evidence="5" id="KW-0777">Teichoic acid biosynthesis</keyword>
<evidence type="ECO:0000256" key="4">
    <source>
        <dbReference type="ARBA" id="ARBA00022679"/>
    </source>
</evidence>
<reference evidence="7 8" key="1">
    <citation type="submission" date="2017-05" db="EMBL/GenBank/DDBJ databases">
        <title>Vagococcus spp. assemblies.</title>
        <authorList>
            <person name="Gulvik C.A."/>
        </authorList>
    </citation>
    <scope>NUCLEOTIDE SEQUENCE [LARGE SCALE GENOMIC DNA]</scope>
    <source>
        <strain evidence="7 8">NCFB 2777</strain>
    </source>
</reference>
<evidence type="ECO:0000313" key="7">
    <source>
        <dbReference type="EMBL" id="RST95702.1"/>
    </source>
</evidence>
<evidence type="ECO:0000256" key="6">
    <source>
        <dbReference type="ARBA" id="ARBA00023136"/>
    </source>
</evidence>
<organism evidence="7 8">
    <name type="scientific">Vagococcus salmoninarum</name>
    <dbReference type="NCBI Taxonomy" id="2739"/>
    <lineage>
        <taxon>Bacteria</taxon>
        <taxon>Bacillati</taxon>
        <taxon>Bacillota</taxon>
        <taxon>Bacilli</taxon>
        <taxon>Lactobacillales</taxon>
        <taxon>Enterococcaceae</taxon>
        <taxon>Vagococcus</taxon>
    </lineage>
</organism>
<dbReference type="GO" id="GO:0019350">
    <property type="term" value="P:teichoic acid biosynthetic process"/>
    <property type="evidence" value="ECO:0007669"/>
    <property type="project" value="UniProtKB-KW"/>
</dbReference>
<dbReference type="EMBL" id="NGJU01000009">
    <property type="protein sequence ID" value="RST95702.1"/>
    <property type="molecule type" value="Genomic_DNA"/>
</dbReference>
<keyword evidence="4" id="KW-0808">Transferase</keyword>
<dbReference type="InterPro" id="IPR007554">
    <property type="entry name" value="Glycerophosphate_synth"/>
</dbReference>
<comment type="subcellular location">
    <subcellularLocation>
        <location evidence="1">Cell membrane</location>
        <topology evidence="1">Peripheral membrane protein</topology>
    </subcellularLocation>
</comment>
<evidence type="ECO:0000256" key="2">
    <source>
        <dbReference type="ARBA" id="ARBA00010488"/>
    </source>
</evidence>
<dbReference type="PANTHER" id="PTHR37316">
    <property type="entry name" value="TEICHOIC ACID GLYCEROL-PHOSPHATE PRIMASE"/>
    <property type="match status" value="1"/>
</dbReference>
<keyword evidence="6" id="KW-0472">Membrane</keyword>
<dbReference type="OrthoDB" id="9811865at2"/>
<comment type="similarity">
    <text evidence="2">Belongs to the CDP-glycerol glycerophosphotransferase family.</text>
</comment>
<evidence type="ECO:0000256" key="5">
    <source>
        <dbReference type="ARBA" id="ARBA00022944"/>
    </source>
</evidence>
<keyword evidence="8" id="KW-1185">Reference proteome</keyword>
<evidence type="ECO:0000256" key="3">
    <source>
        <dbReference type="ARBA" id="ARBA00022475"/>
    </source>
</evidence>
<dbReference type="PANTHER" id="PTHR37316:SF3">
    <property type="entry name" value="TEICHOIC ACID GLYCEROL-PHOSPHATE TRANSFERASE"/>
    <property type="match status" value="1"/>
</dbReference>
<evidence type="ECO:0000313" key="8">
    <source>
        <dbReference type="Proteomes" id="UP000287239"/>
    </source>
</evidence>
<accession>A0A429ZPS4</accession>
<proteinExistence type="inferred from homology"/>
<keyword evidence="3" id="KW-1003">Cell membrane</keyword>
<dbReference type="Gene3D" id="3.40.50.11820">
    <property type="match status" value="1"/>
</dbReference>
<dbReference type="Gene3D" id="3.40.50.12580">
    <property type="match status" value="2"/>
</dbReference>
<dbReference type="SUPFAM" id="SSF53756">
    <property type="entry name" value="UDP-Glycosyltransferase/glycogen phosphorylase"/>
    <property type="match status" value="2"/>
</dbReference>
<dbReference type="Proteomes" id="UP000287239">
    <property type="component" value="Unassembled WGS sequence"/>
</dbReference>